<dbReference type="Proteomes" id="UP000006039">
    <property type="component" value="Unassembled WGS sequence"/>
</dbReference>
<evidence type="ECO:0000256" key="4">
    <source>
        <dbReference type="ARBA" id="ARBA00022723"/>
    </source>
</evidence>
<evidence type="ECO:0000256" key="7">
    <source>
        <dbReference type="PIRSR" id="PIRSR602403-1"/>
    </source>
</evidence>
<dbReference type="InterPro" id="IPR001128">
    <property type="entry name" value="Cyt_P450"/>
</dbReference>
<keyword evidence="6 8" id="KW-0503">Monooxygenase</keyword>
<keyword evidence="5 7" id="KW-0408">Iron</keyword>
<feature type="binding site" description="axial binding residue" evidence="7">
    <location>
        <position position="479"/>
    </location>
    <ligand>
        <name>heme</name>
        <dbReference type="ChEBI" id="CHEBI:30413"/>
    </ligand>
    <ligandPart>
        <name>Fe</name>
        <dbReference type="ChEBI" id="CHEBI:18248"/>
    </ligandPart>
</feature>
<reference evidence="9" key="2">
    <citation type="submission" date="2010-07" db="EMBL/GenBank/DDBJ databases">
        <authorList>
            <consortium name="The Broad Institute Genome Sequencing Platform"/>
            <consortium name="Broad Institute Genome Sequencing Center for Infectious Disease"/>
            <person name="Ma L.-J."/>
            <person name="Dead R."/>
            <person name="Young S."/>
            <person name="Zeng Q."/>
            <person name="Koehrsen M."/>
            <person name="Alvarado L."/>
            <person name="Berlin A."/>
            <person name="Chapman S.B."/>
            <person name="Chen Z."/>
            <person name="Freedman E."/>
            <person name="Gellesch M."/>
            <person name="Goldberg J."/>
            <person name="Griggs A."/>
            <person name="Gujja S."/>
            <person name="Heilman E.R."/>
            <person name="Heiman D."/>
            <person name="Hepburn T."/>
            <person name="Howarth C."/>
            <person name="Jen D."/>
            <person name="Larson L."/>
            <person name="Mehta T."/>
            <person name="Neiman D."/>
            <person name="Pearson M."/>
            <person name="Roberts A."/>
            <person name="Saif S."/>
            <person name="Shea T."/>
            <person name="Shenoy N."/>
            <person name="Sisk P."/>
            <person name="Stolte C."/>
            <person name="Sykes S."/>
            <person name="Walk T."/>
            <person name="White J."/>
            <person name="Yandava C."/>
            <person name="Haas B."/>
            <person name="Nusbaum C."/>
            <person name="Birren B."/>
        </authorList>
    </citation>
    <scope>NUCLEOTIDE SEQUENCE</scope>
    <source>
        <strain evidence="9">R3-111a-1</strain>
    </source>
</reference>
<evidence type="ECO:0000313" key="10">
    <source>
        <dbReference type="EnsemblFungi" id="EJT81683"/>
    </source>
</evidence>
<dbReference type="PROSITE" id="PS00086">
    <property type="entry name" value="CYTOCHROME_P450"/>
    <property type="match status" value="1"/>
</dbReference>
<dbReference type="GO" id="GO:0005506">
    <property type="term" value="F:iron ion binding"/>
    <property type="evidence" value="ECO:0007669"/>
    <property type="project" value="InterPro"/>
</dbReference>
<dbReference type="InterPro" id="IPR017972">
    <property type="entry name" value="Cyt_P450_CS"/>
</dbReference>
<dbReference type="RefSeq" id="XP_009217692.1">
    <property type="nucleotide sequence ID" value="XM_009219428.1"/>
</dbReference>
<name>J3NK79_GAET3</name>
<dbReference type="Gene3D" id="1.10.630.10">
    <property type="entry name" value="Cytochrome P450"/>
    <property type="match status" value="1"/>
</dbReference>
<evidence type="ECO:0000313" key="11">
    <source>
        <dbReference type="Proteomes" id="UP000006039"/>
    </source>
</evidence>
<dbReference type="InterPro" id="IPR002403">
    <property type="entry name" value="Cyt_P450_E_grp-IV"/>
</dbReference>
<keyword evidence="11" id="KW-1185">Reference proteome</keyword>
<protein>
    <submittedName>
        <fullName evidence="9">Cytochrome P450 3A12</fullName>
    </submittedName>
</protein>
<dbReference type="InterPro" id="IPR036396">
    <property type="entry name" value="Cyt_P450_sf"/>
</dbReference>
<dbReference type="VEuPathDB" id="FungiDB:GGTG_01661"/>
<gene>
    <name evidence="10" type="primary">20342119</name>
    <name evidence="9" type="ORF">GGTG_01661</name>
</gene>
<dbReference type="Pfam" id="PF00067">
    <property type="entry name" value="p450"/>
    <property type="match status" value="1"/>
</dbReference>
<dbReference type="EnsemblFungi" id="EJT81683">
    <property type="protein sequence ID" value="EJT81683"/>
    <property type="gene ID" value="GGTG_01661"/>
</dbReference>
<evidence type="ECO:0000256" key="3">
    <source>
        <dbReference type="ARBA" id="ARBA00022617"/>
    </source>
</evidence>
<comment type="cofactor">
    <cofactor evidence="1 7">
        <name>heme</name>
        <dbReference type="ChEBI" id="CHEBI:30413"/>
    </cofactor>
</comment>
<dbReference type="GO" id="GO:0004497">
    <property type="term" value="F:monooxygenase activity"/>
    <property type="evidence" value="ECO:0007669"/>
    <property type="project" value="UniProtKB-KW"/>
</dbReference>
<dbReference type="OrthoDB" id="1470350at2759"/>
<evidence type="ECO:0000256" key="5">
    <source>
        <dbReference type="ARBA" id="ARBA00023004"/>
    </source>
</evidence>
<dbReference type="PRINTS" id="PR00385">
    <property type="entry name" value="P450"/>
</dbReference>
<dbReference type="GO" id="GO:0020037">
    <property type="term" value="F:heme binding"/>
    <property type="evidence" value="ECO:0007669"/>
    <property type="project" value="InterPro"/>
</dbReference>
<dbReference type="AlphaFoldDB" id="J3NK79"/>
<keyword evidence="3 7" id="KW-0349">Heme</keyword>
<dbReference type="PANTHER" id="PTHR24305">
    <property type="entry name" value="CYTOCHROME P450"/>
    <property type="match status" value="1"/>
</dbReference>
<dbReference type="InterPro" id="IPR050121">
    <property type="entry name" value="Cytochrome_P450_monoxygenase"/>
</dbReference>
<evidence type="ECO:0000256" key="1">
    <source>
        <dbReference type="ARBA" id="ARBA00001971"/>
    </source>
</evidence>
<evidence type="ECO:0000256" key="6">
    <source>
        <dbReference type="ARBA" id="ARBA00023033"/>
    </source>
</evidence>
<accession>J3NK79</accession>
<dbReference type="CDD" id="cd11059">
    <property type="entry name" value="CYP_fungal"/>
    <property type="match status" value="1"/>
</dbReference>
<keyword evidence="8" id="KW-0560">Oxidoreductase</keyword>
<evidence type="ECO:0000313" key="9">
    <source>
        <dbReference type="EMBL" id="EJT81683.1"/>
    </source>
</evidence>
<dbReference type="SUPFAM" id="SSF48264">
    <property type="entry name" value="Cytochrome P450"/>
    <property type="match status" value="1"/>
</dbReference>
<dbReference type="GeneID" id="20342119"/>
<dbReference type="PANTHER" id="PTHR24305:SF166">
    <property type="entry name" value="CYTOCHROME P450 12A4, MITOCHONDRIAL-RELATED"/>
    <property type="match status" value="1"/>
</dbReference>
<comment type="similarity">
    <text evidence="2 8">Belongs to the cytochrome P450 family.</text>
</comment>
<reference evidence="11" key="1">
    <citation type="submission" date="2010-07" db="EMBL/GenBank/DDBJ databases">
        <title>The genome sequence of Gaeumannomyces graminis var. tritici strain R3-111a-1.</title>
        <authorList>
            <consortium name="The Broad Institute Genome Sequencing Platform"/>
            <person name="Ma L.-J."/>
            <person name="Dead R."/>
            <person name="Young S."/>
            <person name="Zeng Q."/>
            <person name="Koehrsen M."/>
            <person name="Alvarado L."/>
            <person name="Berlin A."/>
            <person name="Chapman S.B."/>
            <person name="Chen Z."/>
            <person name="Freedman E."/>
            <person name="Gellesch M."/>
            <person name="Goldberg J."/>
            <person name="Griggs A."/>
            <person name="Gujja S."/>
            <person name="Heilman E.R."/>
            <person name="Heiman D."/>
            <person name="Hepburn T."/>
            <person name="Howarth C."/>
            <person name="Jen D."/>
            <person name="Larson L."/>
            <person name="Mehta T."/>
            <person name="Neiman D."/>
            <person name="Pearson M."/>
            <person name="Roberts A."/>
            <person name="Saif S."/>
            <person name="Shea T."/>
            <person name="Shenoy N."/>
            <person name="Sisk P."/>
            <person name="Stolte C."/>
            <person name="Sykes S."/>
            <person name="Walk T."/>
            <person name="White J."/>
            <person name="Yandava C."/>
            <person name="Haas B."/>
            <person name="Nusbaum C."/>
            <person name="Birren B."/>
        </authorList>
    </citation>
    <scope>NUCLEOTIDE SEQUENCE [LARGE SCALE GENOMIC DNA]</scope>
    <source>
        <strain evidence="11">R3-111a-1</strain>
    </source>
</reference>
<dbReference type="EMBL" id="GL385395">
    <property type="protein sequence ID" value="EJT81683.1"/>
    <property type="molecule type" value="Genomic_DNA"/>
</dbReference>
<reference evidence="10" key="4">
    <citation type="journal article" date="2015" name="G3 (Bethesda)">
        <title>Genome sequences of three phytopathogenic species of the Magnaporthaceae family of fungi.</title>
        <authorList>
            <person name="Okagaki L.H."/>
            <person name="Nunes C.C."/>
            <person name="Sailsbery J."/>
            <person name="Clay B."/>
            <person name="Brown D."/>
            <person name="John T."/>
            <person name="Oh Y."/>
            <person name="Young N."/>
            <person name="Fitzgerald M."/>
            <person name="Haas B.J."/>
            <person name="Zeng Q."/>
            <person name="Young S."/>
            <person name="Adiconis X."/>
            <person name="Fan L."/>
            <person name="Levin J.Z."/>
            <person name="Mitchell T.K."/>
            <person name="Okubara P.A."/>
            <person name="Farman M.L."/>
            <person name="Kohn L.M."/>
            <person name="Birren B."/>
            <person name="Ma L.-J."/>
            <person name="Dean R.A."/>
        </authorList>
    </citation>
    <scope>NUCLEOTIDE SEQUENCE</scope>
    <source>
        <strain evidence="10">R3-111a-1</strain>
    </source>
</reference>
<dbReference type="eggNOG" id="KOG0157">
    <property type="taxonomic scope" value="Eukaryota"/>
</dbReference>
<reference evidence="9" key="3">
    <citation type="submission" date="2010-09" db="EMBL/GenBank/DDBJ databases">
        <title>Annotation of Gaeumannomyces graminis var. tritici R3-111a-1.</title>
        <authorList>
            <consortium name="The Broad Institute Genome Sequencing Platform"/>
            <person name="Ma L.-J."/>
            <person name="Dead R."/>
            <person name="Young S.K."/>
            <person name="Zeng Q."/>
            <person name="Gargeya S."/>
            <person name="Fitzgerald M."/>
            <person name="Haas B."/>
            <person name="Abouelleil A."/>
            <person name="Alvarado L."/>
            <person name="Arachchi H.M."/>
            <person name="Berlin A."/>
            <person name="Brown A."/>
            <person name="Chapman S.B."/>
            <person name="Chen Z."/>
            <person name="Dunbar C."/>
            <person name="Freedman E."/>
            <person name="Gearin G."/>
            <person name="Gellesch M."/>
            <person name="Goldberg J."/>
            <person name="Griggs A."/>
            <person name="Gujja S."/>
            <person name="Heiman D."/>
            <person name="Howarth C."/>
            <person name="Larson L."/>
            <person name="Lui A."/>
            <person name="MacDonald P.J.P."/>
            <person name="Mehta T."/>
            <person name="Montmayeur A."/>
            <person name="Murphy C."/>
            <person name="Neiman D."/>
            <person name="Pearson M."/>
            <person name="Priest M."/>
            <person name="Roberts A."/>
            <person name="Saif S."/>
            <person name="Shea T."/>
            <person name="Shenoy N."/>
            <person name="Sisk P."/>
            <person name="Stolte C."/>
            <person name="Sykes S."/>
            <person name="Yandava C."/>
            <person name="Wortman J."/>
            <person name="Nusbaum C."/>
            <person name="Birren B."/>
        </authorList>
    </citation>
    <scope>NUCLEOTIDE SEQUENCE</scope>
    <source>
        <strain evidence="9">R3-111a-1</strain>
    </source>
</reference>
<dbReference type="STRING" id="644352.J3NK79"/>
<dbReference type="GO" id="GO:0016705">
    <property type="term" value="F:oxidoreductase activity, acting on paired donors, with incorporation or reduction of molecular oxygen"/>
    <property type="evidence" value="ECO:0007669"/>
    <property type="project" value="InterPro"/>
</dbReference>
<proteinExistence type="inferred from homology"/>
<organism evidence="9">
    <name type="scientific">Gaeumannomyces tritici (strain R3-111a-1)</name>
    <name type="common">Wheat and barley take-all root rot fungus</name>
    <name type="synonym">Gaeumannomyces graminis var. tritici</name>
    <dbReference type="NCBI Taxonomy" id="644352"/>
    <lineage>
        <taxon>Eukaryota</taxon>
        <taxon>Fungi</taxon>
        <taxon>Dikarya</taxon>
        <taxon>Ascomycota</taxon>
        <taxon>Pezizomycotina</taxon>
        <taxon>Sordariomycetes</taxon>
        <taxon>Sordariomycetidae</taxon>
        <taxon>Magnaporthales</taxon>
        <taxon>Magnaporthaceae</taxon>
        <taxon>Gaeumannomyces</taxon>
    </lineage>
</organism>
<evidence type="ECO:0000256" key="2">
    <source>
        <dbReference type="ARBA" id="ARBA00010617"/>
    </source>
</evidence>
<dbReference type="PRINTS" id="PR00465">
    <property type="entry name" value="EP450IV"/>
</dbReference>
<sequence length="515" mass="58130">MALSSLLFSSLVLPVGSVSLCFLIYRFLVYPAVLSPLCRIPNAHWLARISPLWILLVRFQRRENRTLQRAHRRLGPFVRVGPNEISVDDAGAVKTIYQGGFDKTSWYSIFDNYGVPCMFSAQTSREHSLRKRMVSNVYSKSFIQSCEALRAQAKVILYERLLGIVQESMVENQKPHGIDVHSLFLATSMDFISAYIFGIRHSTKFLDRPGYREHWIQLYAARANYPFFNQELPWLTRRLSKLGIRLYPSWVDAANKELEDWNRSMCAATLADDAVLAATGASSSYADEAVVTRALLAGLEREKKLGADSILYPTAISQYDLSVASELFDQVLAGHETVGITMTYLVWHLSKNRDLQQSLHAELLSMELNTKNDVPANPKMLDSLELLDAVLMETLRLHAAIPGPQPRATPYPSCKLGPYEIPGGTRVSALAHTLHRDEKAFPNPEIWDHTRWLSNRTDDETRKAMNRQFWAFGLGGRMCLGSNFAIHEMKLIAAAIYSNFTTHIVNDTGIEQDDG</sequence>
<reference evidence="10" key="5">
    <citation type="submission" date="2018-04" db="UniProtKB">
        <authorList>
            <consortium name="EnsemblFungi"/>
        </authorList>
    </citation>
    <scope>IDENTIFICATION</scope>
    <source>
        <strain evidence="10">R3-111a-1</strain>
    </source>
</reference>
<evidence type="ECO:0000256" key="8">
    <source>
        <dbReference type="RuleBase" id="RU000461"/>
    </source>
</evidence>
<dbReference type="HOGENOM" id="CLU_001570_14_2_1"/>
<keyword evidence="4 7" id="KW-0479">Metal-binding</keyword>